<dbReference type="PROSITE" id="PS00109">
    <property type="entry name" value="PROTEIN_KINASE_TYR"/>
    <property type="match status" value="1"/>
</dbReference>
<dbReference type="PANTHER" id="PTHR24416:SF580">
    <property type="entry name" value="DISCOIDIN DOMAIN RECEPTOR, ISOFORM F"/>
    <property type="match status" value="1"/>
</dbReference>
<evidence type="ECO:0000259" key="1">
    <source>
        <dbReference type="PROSITE" id="PS50011"/>
    </source>
</evidence>
<dbReference type="Pfam" id="PF07714">
    <property type="entry name" value="PK_Tyr_Ser-Thr"/>
    <property type="match status" value="1"/>
</dbReference>
<dbReference type="PROSITE" id="PS50011">
    <property type="entry name" value="PROTEIN_KINASE_DOM"/>
    <property type="match status" value="1"/>
</dbReference>
<dbReference type="GO" id="GO:0038062">
    <property type="term" value="F:protein tyrosine kinase collagen receptor activity"/>
    <property type="evidence" value="ECO:0000318"/>
    <property type="project" value="GO_Central"/>
</dbReference>
<evidence type="ECO:0000313" key="4">
    <source>
        <dbReference type="Proteomes" id="UP000015101"/>
    </source>
</evidence>
<dbReference type="RefSeq" id="XP_009028537.1">
    <property type="nucleotide sequence ID" value="XM_009030289.1"/>
</dbReference>
<dbReference type="EnsemblMetazoa" id="HelroT88841">
    <property type="protein sequence ID" value="HelroP88841"/>
    <property type="gene ID" value="HelroG88841"/>
</dbReference>
<dbReference type="Gene3D" id="1.10.510.10">
    <property type="entry name" value="Transferase(Phosphotransferase) domain 1"/>
    <property type="match status" value="1"/>
</dbReference>
<reference evidence="4" key="1">
    <citation type="submission" date="2012-12" db="EMBL/GenBank/DDBJ databases">
        <authorList>
            <person name="Hellsten U."/>
            <person name="Grimwood J."/>
            <person name="Chapman J.A."/>
            <person name="Shapiro H."/>
            <person name="Aerts A."/>
            <person name="Otillar R.P."/>
            <person name="Terry A.Y."/>
            <person name="Boore J.L."/>
            <person name="Simakov O."/>
            <person name="Marletaz F."/>
            <person name="Cho S.-J."/>
            <person name="Edsinger-Gonzales E."/>
            <person name="Havlak P."/>
            <person name="Kuo D.-H."/>
            <person name="Larsson T."/>
            <person name="Lv J."/>
            <person name="Arendt D."/>
            <person name="Savage R."/>
            <person name="Osoegawa K."/>
            <person name="de Jong P."/>
            <person name="Lindberg D.R."/>
            <person name="Seaver E.C."/>
            <person name="Weisblat D.A."/>
            <person name="Putnam N.H."/>
            <person name="Grigoriev I.V."/>
            <person name="Rokhsar D.S."/>
        </authorList>
    </citation>
    <scope>NUCLEOTIDE SEQUENCE</scope>
</reference>
<feature type="domain" description="Protein kinase" evidence="1">
    <location>
        <begin position="1"/>
        <end position="230"/>
    </location>
</feature>
<dbReference type="eggNOG" id="KOG1094">
    <property type="taxonomic scope" value="Eukaryota"/>
</dbReference>
<dbReference type="InterPro" id="IPR001245">
    <property type="entry name" value="Ser-Thr/Tyr_kinase_cat_dom"/>
</dbReference>
<name>T1G770_HELRO</name>
<dbReference type="SUPFAM" id="SSF56112">
    <property type="entry name" value="Protein kinase-like (PK-like)"/>
    <property type="match status" value="1"/>
</dbReference>
<proteinExistence type="predicted"/>
<dbReference type="STRING" id="6412.T1G770"/>
<reference evidence="3" key="3">
    <citation type="submission" date="2015-06" db="UniProtKB">
        <authorList>
            <consortium name="EnsemblMetazoa"/>
        </authorList>
    </citation>
    <scope>IDENTIFICATION</scope>
</reference>
<dbReference type="FunFam" id="1.10.510.10:FF:002466">
    <property type="match status" value="1"/>
</dbReference>
<dbReference type="GO" id="GO:0051897">
    <property type="term" value="P:positive regulation of phosphatidylinositol 3-kinase/protein kinase B signal transduction"/>
    <property type="evidence" value="ECO:0000318"/>
    <property type="project" value="GO_Central"/>
</dbReference>
<dbReference type="EMBL" id="KB097620">
    <property type="protein sequence ID" value="ESN93364.1"/>
    <property type="molecule type" value="Genomic_DNA"/>
</dbReference>
<dbReference type="InterPro" id="IPR000719">
    <property type="entry name" value="Prot_kinase_dom"/>
</dbReference>
<keyword evidence="4" id="KW-1185">Reference proteome</keyword>
<dbReference type="InterPro" id="IPR050122">
    <property type="entry name" value="RTK"/>
</dbReference>
<evidence type="ECO:0000313" key="2">
    <source>
        <dbReference type="EMBL" id="ESN93364.1"/>
    </source>
</evidence>
<dbReference type="PRINTS" id="PR00109">
    <property type="entry name" value="TYRKINASE"/>
</dbReference>
<dbReference type="GO" id="GO:0005524">
    <property type="term" value="F:ATP binding"/>
    <property type="evidence" value="ECO:0007669"/>
    <property type="project" value="InterPro"/>
</dbReference>
<dbReference type="HOGENOM" id="CLU_000288_7_40_1"/>
<dbReference type="GO" id="GO:0007169">
    <property type="term" value="P:cell surface receptor protein tyrosine kinase signaling pathway"/>
    <property type="evidence" value="ECO:0000318"/>
    <property type="project" value="GO_Central"/>
</dbReference>
<protein>
    <recommendedName>
        <fullName evidence="1">Protein kinase domain-containing protein</fullName>
    </recommendedName>
</protein>
<gene>
    <name evidence="3" type="primary">20216917</name>
    <name evidence="2" type="ORF">HELRODRAFT_88841</name>
</gene>
<dbReference type="GO" id="GO:0005886">
    <property type="term" value="C:plasma membrane"/>
    <property type="evidence" value="ECO:0000318"/>
    <property type="project" value="GO_Central"/>
</dbReference>
<dbReference type="InterPro" id="IPR011009">
    <property type="entry name" value="Kinase-like_dom_sf"/>
</dbReference>
<dbReference type="GO" id="GO:0010976">
    <property type="term" value="P:positive regulation of neuron projection development"/>
    <property type="evidence" value="ECO:0000318"/>
    <property type="project" value="GO_Central"/>
</dbReference>
<dbReference type="Proteomes" id="UP000015101">
    <property type="component" value="Unassembled WGS sequence"/>
</dbReference>
<organism evidence="3 4">
    <name type="scientific">Helobdella robusta</name>
    <name type="common">Californian leech</name>
    <dbReference type="NCBI Taxonomy" id="6412"/>
    <lineage>
        <taxon>Eukaryota</taxon>
        <taxon>Metazoa</taxon>
        <taxon>Spiralia</taxon>
        <taxon>Lophotrochozoa</taxon>
        <taxon>Annelida</taxon>
        <taxon>Clitellata</taxon>
        <taxon>Hirudinea</taxon>
        <taxon>Rhynchobdellida</taxon>
        <taxon>Glossiphoniidae</taxon>
        <taxon>Helobdella</taxon>
    </lineage>
</organism>
<dbReference type="AlphaFoldDB" id="T1G770"/>
<accession>T1G770</accession>
<dbReference type="PIRSF" id="PIRSF000654">
    <property type="entry name" value="Integrin-linked_kinase"/>
    <property type="match status" value="1"/>
</dbReference>
<dbReference type="KEGG" id="hro:HELRODRAFT_88841"/>
<dbReference type="CTD" id="20216917"/>
<dbReference type="OrthoDB" id="546826at2759"/>
<dbReference type="PANTHER" id="PTHR24416">
    <property type="entry name" value="TYROSINE-PROTEIN KINASE RECEPTOR"/>
    <property type="match status" value="1"/>
</dbReference>
<dbReference type="EMBL" id="AMQM01007468">
    <property type="status" value="NOT_ANNOTATED_CDS"/>
    <property type="molecule type" value="Genomic_DNA"/>
</dbReference>
<reference evidence="2 4" key="2">
    <citation type="journal article" date="2013" name="Nature">
        <title>Insights into bilaterian evolution from three spiralian genomes.</title>
        <authorList>
            <person name="Simakov O."/>
            <person name="Marletaz F."/>
            <person name="Cho S.J."/>
            <person name="Edsinger-Gonzales E."/>
            <person name="Havlak P."/>
            <person name="Hellsten U."/>
            <person name="Kuo D.H."/>
            <person name="Larsson T."/>
            <person name="Lv J."/>
            <person name="Arendt D."/>
            <person name="Savage R."/>
            <person name="Osoegawa K."/>
            <person name="de Jong P."/>
            <person name="Grimwood J."/>
            <person name="Chapman J.A."/>
            <person name="Shapiro H."/>
            <person name="Aerts A."/>
            <person name="Otillar R.P."/>
            <person name="Terry A.Y."/>
            <person name="Boore J.L."/>
            <person name="Grigoriev I.V."/>
            <person name="Lindberg D.R."/>
            <person name="Seaver E.C."/>
            <person name="Weisblat D.A."/>
            <person name="Putnam N.H."/>
            <person name="Rokhsar D.S."/>
        </authorList>
    </citation>
    <scope>NUCLEOTIDE SEQUENCE</scope>
</reference>
<dbReference type="GeneID" id="20216917"/>
<dbReference type="GO" id="GO:0043235">
    <property type="term" value="C:receptor complex"/>
    <property type="evidence" value="ECO:0000318"/>
    <property type="project" value="GO_Central"/>
</dbReference>
<dbReference type="InterPro" id="IPR008266">
    <property type="entry name" value="Tyr_kinase_AS"/>
</dbReference>
<evidence type="ECO:0000313" key="3">
    <source>
        <dbReference type="EnsemblMetazoa" id="HelroP88841"/>
    </source>
</evidence>
<dbReference type="InParanoid" id="T1G770"/>
<sequence length="257" mass="29360">EFRKENQLQSGLNDQNIHKLLGMWQKADTSLAAVFEYPQFGDLFEFMEGQHSKQLPEKQMLSYGCLLYIASQISSGMKYLESLGIIHRDLSARNCLLGHQFSLKISNLAMCKSAYRSNYLPCGSNMSLLPVRWMSWEALTQGNFSPKSDVWSFGVTLWEILVHCTEKPHGSLNNNQVTNLMYTVDNPATAAQLILPKPNICSKEIYDLMKTCWNINAEHRPSFQEIHMFLLQKISGYSPDDEWFHVLANSTCTISTF</sequence>
<dbReference type="GO" id="GO:0005518">
    <property type="term" value="F:collagen binding"/>
    <property type="evidence" value="ECO:0000318"/>
    <property type="project" value="GO_Central"/>
</dbReference>